<gene>
    <name evidence="2" type="ORF">PSTT_05852</name>
</gene>
<dbReference type="Proteomes" id="UP000239156">
    <property type="component" value="Unassembled WGS sequence"/>
</dbReference>
<accession>A0A2S4VMG0</accession>
<name>A0A2S4VMG0_9BASI</name>
<evidence type="ECO:0000313" key="3">
    <source>
        <dbReference type="Proteomes" id="UP000239156"/>
    </source>
</evidence>
<evidence type="ECO:0000313" key="2">
    <source>
        <dbReference type="EMBL" id="POW10731.1"/>
    </source>
</evidence>
<reference evidence="2" key="1">
    <citation type="submission" date="2017-12" db="EMBL/GenBank/DDBJ databases">
        <title>Gene loss provides genomic basis for host adaptation in cereal stripe rust fungi.</title>
        <authorList>
            <person name="Xia C."/>
        </authorList>
    </citation>
    <scope>NUCLEOTIDE SEQUENCE [LARGE SCALE GENOMIC DNA]</scope>
    <source>
        <strain evidence="2">93-210</strain>
    </source>
</reference>
<organism evidence="2 3">
    <name type="scientific">Puccinia striiformis</name>
    <dbReference type="NCBI Taxonomy" id="27350"/>
    <lineage>
        <taxon>Eukaryota</taxon>
        <taxon>Fungi</taxon>
        <taxon>Dikarya</taxon>
        <taxon>Basidiomycota</taxon>
        <taxon>Pucciniomycotina</taxon>
        <taxon>Pucciniomycetes</taxon>
        <taxon>Pucciniales</taxon>
        <taxon>Pucciniaceae</taxon>
        <taxon>Puccinia</taxon>
    </lineage>
</organism>
<dbReference type="AlphaFoldDB" id="A0A2S4VMG0"/>
<keyword evidence="3" id="KW-1185">Reference proteome</keyword>
<feature type="non-terminal residue" evidence="2">
    <location>
        <position position="1"/>
    </location>
</feature>
<dbReference type="EMBL" id="PKSL01000044">
    <property type="protein sequence ID" value="POW10731.1"/>
    <property type="molecule type" value="Genomic_DNA"/>
</dbReference>
<protein>
    <submittedName>
        <fullName evidence="2">Uncharacterized protein</fullName>
    </submittedName>
</protein>
<evidence type="ECO:0000256" key="1">
    <source>
        <dbReference type="SAM" id="MobiDB-lite"/>
    </source>
</evidence>
<feature type="region of interest" description="Disordered" evidence="1">
    <location>
        <begin position="1"/>
        <end position="25"/>
    </location>
</feature>
<dbReference type="VEuPathDB" id="FungiDB:PSTT_05852"/>
<sequence>TPSDPAPRGHRQQAADRQRTARPNQEIADAKLAKEIRDFDKAQFQLKQQKLFQWPLLWAKVSSGHLQFFNQMAQILPSGLETLRRSVVQ</sequence>
<comment type="caution">
    <text evidence="2">The sequence shown here is derived from an EMBL/GenBank/DDBJ whole genome shotgun (WGS) entry which is preliminary data.</text>
</comment>
<proteinExistence type="predicted"/>